<dbReference type="InterPro" id="IPR011055">
    <property type="entry name" value="Dup_hybrid_motif"/>
</dbReference>
<gene>
    <name evidence="2" type="ORF">DXU93_09270</name>
</gene>
<evidence type="ECO:0000259" key="1">
    <source>
        <dbReference type="Pfam" id="PF01551"/>
    </source>
</evidence>
<reference evidence="2 3" key="1">
    <citation type="submission" date="2018-08" db="EMBL/GenBank/DDBJ databases">
        <title>The draft genome squence of Brumimicrobium sp. N62.</title>
        <authorList>
            <person name="Du Z.-J."/>
            <person name="Luo H.-R."/>
        </authorList>
    </citation>
    <scope>NUCLEOTIDE SEQUENCE [LARGE SCALE GENOMIC DNA]</scope>
    <source>
        <strain evidence="2 3">N62</strain>
    </source>
</reference>
<accession>A0A3E1EX79</accession>
<dbReference type="Gene3D" id="2.70.70.10">
    <property type="entry name" value="Glucose Permease (Domain IIA)"/>
    <property type="match status" value="1"/>
</dbReference>
<dbReference type="AlphaFoldDB" id="A0A3E1EX79"/>
<feature type="domain" description="M23ase beta-sheet core" evidence="1">
    <location>
        <begin position="83"/>
        <end position="165"/>
    </location>
</feature>
<evidence type="ECO:0000313" key="2">
    <source>
        <dbReference type="EMBL" id="RFC54166.1"/>
    </source>
</evidence>
<comment type="caution">
    <text evidence="2">The sequence shown here is derived from an EMBL/GenBank/DDBJ whole genome shotgun (WGS) entry which is preliminary data.</text>
</comment>
<dbReference type="Proteomes" id="UP000257127">
    <property type="component" value="Unassembled WGS sequence"/>
</dbReference>
<dbReference type="EMBL" id="QURB01000005">
    <property type="protein sequence ID" value="RFC54166.1"/>
    <property type="molecule type" value="Genomic_DNA"/>
</dbReference>
<dbReference type="SUPFAM" id="SSF51261">
    <property type="entry name" value="Duplicated hybrid motif"/>
    <property type="match status" value="1"/>
</dbReference>
<evidence type="ECO:0000313" key="3">
    <source>
        <dbReference type="Proteomes" id="UP000257127"/>
    </source>
</evidence>
<dbReference type="RefSeq" id="WP_116881006.1">
    <property type="nucleotide sequence ID" value="NZ_QURB01000005.1"/>
</dbReference>
<keyword evidence="3" id="KW-1185">Reference proteome</keyword>
<dbReference type="InterPro" id="IPR016047">
    <property type="entry name" value="M23ase_b-sheet_dom"/>
</dbReference>
<name>A0A3E1EX79_9FLAO</name>
<organism evidence="2 3">
    <name type="scientific">Brumimicrobium aurantiacum</name>
    <dbReference type="NCBI Taxonomy" id="1737063"/>
    <lineage>
        <taxon>Bacteria</taxon>
        <taxon>Pseudomonadati</taxon>
        <taxon>Bacteroidota</taxon>
        <taxon>Flavobacteriia</taxon>
        <taxon>Flavobacteriales</taxon>
        <taxon>Crocinitomicaceae</taxon>
        <taxon>Brumimicrobium</taxon>
    </lineage>
</organism>
<dbReference type="Pfam" id="PF01551">
    <property type="entry name" value="Peptidase_M23"/>
    <property type="match status" value="1"/>
</dbReference>
<dbReference type="OrthoDB" id="9815884at2"/>
<sequence length="174" mass="19689">MRIITFLSFYLIIFTGFAQQDSLIEVNIEDSVLTTEFEEKKGRLIVPAKSYISLDVCCVEQYNQKLKENSFSTRNPKEEILKVTCKENTQAISVADGKVALVLKTEGAYTVVIKHGKYGAVYSNLESVSVKEGEDVNEKQDIGVVKTKNLNTVLNYELYFKGNKMKVANWIKID</sequence>
<proteinExistence type="predicted"/>
<protein>
    <submittedName>
        <fullName evidence="2">M23 family peptidase</fullName>
    </submittedName>
</protein>